<dbReference type="Pfam" id="PF19300">
    <property type="entry name" value="BPD_transp_1_N"/>
    <property type="match status" value="1"/>
</dbReference>
<feature type="transmembrane region" description="Helical" evidence="7">
    <location>
        <begin position="235"/>
        <end position="262"/>
    </location>
</feature>
<accession>A0ABV5ZPH1</accession>
<keyword evidence="2 7" id="KW-0813">Transport</keyword>
<evidence type="ECO:0000313" key="10">
    <source>
        <dbReference type="Proteomes" id="UP001589693"/>
    </source>
</evidence>
<dbReference type="CDD" id="cd06261">
    <property type="entry name" value="TM_PBP2"/>
    <property type="match status" value="1"/>
</dbReference>
<dbReference type="SUPFAM" id="SSF161098">
    <property type="entry name" value="MetI-like"/>
    <property type="match status" value="1"/>
</dbReference>
<evidence type="ECO:0000259" key="8">
    <source>
        <dbReference type="PROSITE" id="PS50928"/>
    </source>
</evidence>
<evidence type="ECO:0000256" key="7">
    <source>
        <dbReference type="RuleBase" id="RU363032"/>
    </source>
</evidence>
<sequence>MAVQMLRRTLIFVVSVLVASAAVFGLLAVLPGDPAQVALGVNATPDLLAKTRQEFGIDRPLLTQYFEWIGGVLSGDFGRSYVTREPIGPQLLDRLGVTTWLVGAGMLVALVIALPAGVFAAVRHRRASGSVVSGISQLGVAVPGFLAAIVLVQVFAVQLRWLPSGGWTPPVVDPVAFLSGLVLPALSLGLVQGAVLTRYVRSAVIDVLREDYLRTARAKGLTPYRALMRHGLRNASVPVVTVLGLQLATLLIGAVVIERVFVIPGLGSMLLDGVANRDLLTVQGIVLVLVVAVLLVNFVVDVLYTVLNPRLRQAS</sequence>
<keyword evidence="10" id="KW-1185">Reference proteome</keyword>
<dbReference type="PANTHER" id="PTHR43163:SF6">
    <property type="entry name" value="DIPEPTIDE TRANSPORT SYSTEM PERMEASE PROTEIN DPPB-RELATED"/>
    <property type="match status" value="1"/>
</dbReference>
<organism evidence="9 10">
    <name type="scientific">Allokutzneria oryzae</name>
    <dbReference type="NCBI Taxonomy" id="1378989"/>
    <lineage>
        <taxon>Bacteria</taxon>
        <taxon>Bacillati</taxon>
        <taxon>Actinomycetota</taxon>
        <taxon>Actinomycetes</taxon>
        <taxon>Pseudonocardiales</taxon>
        <taxon>Pseudonocardiaceae</taxon>
        <taxon>Allokutzneria</taxon>
    </lineage>
</organism>
<keyword evidence="6 7" id="KW-0472">Membrane</keyword>
<feature type="transmembrane region" description="Helical" evidence="7">
    <location>
        <begin position="282"/>
        <end position="307"/>
    </location>
</feature>
<gene>
    <name evidence="9" type="ORF">ACFFQA_02485</name>
</gene>
<comment type="subcellular location">
    <subcellularLocation>
        <location evidence="1 7">Cell membrane</location>
        <topology evidence="1 7">Multi-pass membrane protein</topology>
    </subcellularLocation>
</comment>
<evidence type="ECO:0000256" key="3">
    <source>
        <dbReference type="ARBA" id="ARBA00022475"/>
    </source>
</evidence>
<keyword evidence="5 7" id="KW-1133">Transmembrane helix</keyword>
<name>A0ABV5ZPH1_9PSEU</name>
<feature type="transmembrane region" description="Helical" evidence="7">
    <location>
        <begin position="134"/>
        <end position="156"/>
    </location>
</feature>
<evidence type="ECO:0000256" key="1">
    <source>
        <dbReference type="ARBA" id="ARBA00004651"/>
    </source>
</evidence>
<dbReference type="InterPro" id="IPR035906">
    <property type="entry name" value="MetI-like_sf"/>
</dbReference>
<evidence type="ECO:0000256" key="4">
    <source>
        <dbReference type="ARBA" id="ARBA00022692"/>
    </source>
</evidence>
<feature type="domain" description="ABC transmembrane type-1" evidence="8">
    <location>
        <begin position="95"/>
        <end position="304"/>
    </location>
</feature>
<evidence type="ECO:0000313" key="9">
    <source>
        <dbReference type="EMBL" id="MFB9902799.1"/>
    </source>
</evidence>
<comment type="caution">
    <text evidence="9">The sequence shown here is derived from an EMBL/GenBank/DDBJ whole genome shotgun (WGS) entry which is preliminary data.</text>
</comment>
<dbReference type="Pfam" id="PF00528">
    <property type="entry name" value="BPD_transp_1"/>
    <property type="match status" value="1"/>
</dbReference>
<dbReference type="InterPro" id="IPR045621">
    <property type="entry name" value="BPD_transp_1_N"/>
</dbReference>
<dbReference type="InterPro" id="IPR000515">
    <property type="entry name" value="MetI-like"/>
</dbReference>
<dbReference type="PROSITE" id="PS50928">
    <property type="entry name" value="ABC_TM1"/>
    <property type="match status" value="1"/>
</dbReference>
<dbReference type="PANTHER" id="PTHR43163">
    <property type="entry name" value="DIPEPTIDE TRANSPORT SYSTEM PERMEASE PROTEIN DPPB-RELATED"/>
    <property type="match status" value="1"/>
</dbReference>
<proteinExistence type="inferred from homology"/>
<evidence type="ECO:0000256" key="2">
    <source>
        <dbReference type="ARBA" id="ARBA00022448"/>
    </source>
</evidence>
<comment type="similarity">
    <text evidence="7">Belongs to the binding-protein-dependent transport system permease family.</text>
</comment>
<dbReference type="Proteomes" id="UP001589693">
    <property type="component" value="Unassembled WGS sequence"/>
</dbReference>
<evidence type="ECO:0000256" key="6">
    <source>
        <dbReference type="ARBA" id="ARBA00023136"/>
    </source>
</evidence>
<dbReference type="EMBL" id="JBHLZU010000002">
    <property type="protein sequence ID" value="MFB9902799.1"/>
    <property type="molecule type" value="Genomic_DNA"/>
</dbReference>
<keyword evidence="3" id="KW-1003">Cell membrane</keyword>
<protein>
    <submittedName>
        <fullName evidence="9">ABC transporter permease</fullName>
    </submittedName>
</protein>
<keyword evidence="4 7" id="KW-0812">Transmembrane</keyword>
<feature type="transmembrane region" description="Helical" evidence="7">
    <location>
        <begin position="100"/>
        <end position="122"/>
    </location>
</feature>
<reference evidence="9 10" key="1">
    <citation type="submission" date="2024-09" db="EMBL/GenBank/DDBJ databases">
        <authorList>
            <person name="Sun Q."/>
            <person name="Mori K."/>
        </authorList>
    </citation>
    <scope>NUCLEOTIDE SEQUENCE [LARGE SCALE GENOMIC DNA]</scope>
    <source>
        <strain evidence="9 10">TBRC 7907</strain>
    </source>
</reference>
<feature type="transmembrane region" description="Helical" evidence="7">
    <location>
        <begin position="176"/>
        <end position="200"/>
    </location>
</feature>
<evidence type="ECO:0000256" key="5">
    <source>
        <dbReference type="ARBA" id="ARBA00022989"/>
    </source>
</evidence>
<dbReference type="RefSeq" id="WP_377849904.1">
    <property type="nucleotide sequence ID" value="NZ_JBHLZU010000002.1"/>
</dbReference>
<dbReference type="Gene3D" id="1.10.3720.10">
    <property type="entry name" value="MetI-like"/>
    <property type="match status" value="1"/>
</dbReference>